<keyword evidence="8" id="KW-0067">ATP-binding</keyword>
<dbReference type="Proteomes" id="UP000242164">
    <property type="component" value="Unassembled WGS sequence"/>
</dbReference>
<dbReference type="PANTHER" id="PTHR45453">
    <property type="entry name" value="PHOSPHATE REGULON SENSOR PROTEIN PHOR"/>
    <property type="match status" value="1"/>
</dbReference>
<dbReference type="InterPro" id="IPR050351">
    <property type="entry name" value="BphY/WalK/GraS-like"/>
</dbReference>
<gene>
    <name evidence="13" type="ORF">BCB44BAC_04071</name>
</gene>
<evidence type="ECO:0000256" key="5">
    <source>
        <dbReference type="ARBA" id="ARBA00022679"/>
    </source>
</evidence>
<accession>A0AAX2CMI4</accession>
<dbReference type="Gene3D" id="1.10.287.130">
    <property type="match status" value="1"/>
</dbReference>
<keyword evidence="6" id="KW-0547">Nucleotide-binding</keyword>
<evidence type="ECO:0000256" key="4">
    <source>
        <dbReference type="ARBA" id="ARBA00022553"/>
    </source>
</evidence>
<evidence type="ECO:0000256" key="10">
    <source>
        <dbReference type="SAM" id="Coils"/>
    </source>
</evidence>
<dbReference type="PROSITE" id="PS50109">
    <property type="entry name" value="HIS_KIN"/>
    <property type="match status" value="1"/>
</dbReference>
<dbReference type="CDD" id="cd00082">
    <property type="entry name" value="HisKA"/>
    <property type="match status" value="1"/>
</dbReference>
<comment type="catalytic activity">
    <reaction evidence="1">
        <text>ATP + protein L-histidine = ADP + protein N-phospho-L-histidine.</text>
        <dbReference type="EC" id="2.7.13.3"/>
    </reaction>
</comment>
<keyword evidence="5" id="KW-0808">Transferase</keyword>
<comment type="caution">
    <text evidence="13">The sequence shown here is derived from an EMBL/GenBank/DDBJ whole genome shotgun (WGS) entry which is preliminary data.</text>
</comment>
<dbReference type="InterPro" id="IPR003661">
    <property type="entry name" value="HisK_dim/P_dom"/>
</dbReference>
<feature type="domain" description="Histidine kinase" evidence="12">
    <location>
        <begin position="237"/>
        <end position="452"/>
    </location>
</feature>
<dbReference type="EMBL" id="FMIK01000054">
    <property type="protein sequence ID" value="SCM05209.1"/>
    <property type="molecule type" value="Genomic_DNA"/>
</dbReference>
<feature type="compositionally biased region" description="Polar residues" evidence="11">
    <location>
        <begin position="93"/>
        <end position="122"/>
    </location>
</feature>
<dbReference type="SUPFAM" id="SSF47384">
    <property type="entry name" value="Homodimeric domain of signal transducing histidine kinase"/>
    <property type="match status" value="1"/>
</dbReference>
<dbReference type="InterPro" id="IPR003594">
    <property type="entry name" value="HATPase_dom"/>
</dbReference>
<dbReference type="SMART" id="SM00388">
    <property type="entry name" value="HisKA"/>
    <property type="match status" value="1"/>
</dbReference>
<proteinExistence type="predicted"/>
<evidence type="ECO:0000256" key="3">
    <source>
        <dbReference type="ARBA" id="ARBA00012438"/>
    </source>
</evidence>
<keyword evidence="9" id="KW-0902">Two-component regulatory system</keyword>
<name>A0AAX2CMI4_9BACI</name>
<dbReference type="SUPFAM" id="SSF55874">
    <property type="entry name" value="ATPase domain of HSP90 chaperone/DNA topoisomerase II/histidine kinase"/>
    <property type="match status" value="1"/>
</dbReference>
<dbReference type="GO" id="GO:0004721">
    <property type="term" value="F:phosphoprotein phosphatase activity"/>
    <property type="evidence" value="ECO:0007669"/>
    <property type="project" value="TreeGrafter"/>
</dbReference>
<comment type="subcellular location">
    <subcellularLocation>
        <location evidence="2">Membrane</location>
    </subcellularLocation>
</comment>
<dbReference type="InterPro" id="IPR005467">
    <property type="entry name" value="His_kinase_dom"/>
</dbReference>
<dbReference type="PANTHER" id="PTHR45453:SF3">
    <property type="entry name" value="HISTIDINE KINASE"/>
    <property type="match status" value="1"/>
</dbReference>
<dbReference type="AlphaFoldDB" id="A0AAX2CMI4"/>
<evidence type="ECO:0000313" key="13">
    <source>
        <dbReference type="EMBL" id="SCM05209.1"/>
    </source>
</evidence>
<evidence type="ECO:0000313" key="14">
    <source>
        <dbReference type="Proteomes" id="UP000242164"/>
    </source>
</evidence>
<dbReference type="GO" id="GO:0016036">
    <property type="term" value="P:cellular response to phosphate starvation"/>
    <property type="evidence" value="ECO:0007669"/>
    <property type="project" value="TreeGrafter"/>
</dbReference>
<dbReference type="Gene3D" id="3.30.565.10">
    <property type="entry name" value="Histidine kinase-like ATPase, C-terminal domain"/>
    <property type="match status" value="1"/>
</dbReference>
<dbReference type="PRINTS" id="PR00344">
    <property type="entry name" value="BCTRLSENSOR"/>
</dbReference>
<dbReference type="InterPro" id="IPR004358">
    <property type="entry name" value="Sig_transdc_His_kin-like_C"/>
</dbReference>
<evidence type="ECO:0000256" key="1">
    <source>
        <dbReference type="ARBA" id="ARBA00000085"/>
    </source>
</evidence>
<evidence type="ECO:0000256" key="2">
    <source>
        <dbReference type="ARBA" id="ARBA00004370"/>
    </source>
</evidence>
<evidence type="ECO:0000259" key="12">
    <source>
        <dbReference type="PROSITE" id="PS50109"/>
    </source>
</evidence>
<evidence type="ECO:0000256" key="6">
    <source>
        <dbReference type="ARBA" id="ARBA00022741"/>
    </source>
</evidence>
<keyword evidence="4" id="KW-0597">Phosphoprotein</keyword>
<feature type="region of interest" description="Disordered" evidence="11">
    <location>
        <begin position="88"/>
        <end position="125"/>
    </location>
</feature>
<evidence type="ECO:0000256" key="11">
    <source>
        <dbReference type="SAM" id="MobiDB-lite"/>
    </source>
</evidence>
<keyword evidence="7 13" id="KW-0418">Kinase</keyword>
<dbReference type="Pfam" id="PF02518">
    <property type="entry name" value="HATPase_c"/>
    <property type="match status" value="1"/>
</dbReference>
<dbReference type="SMART" id="SM00387">
    <property type="entry name" value="HATPase_c"/>
    <property type="match status" value="1"/>
</dbReference>
<dbReference type="GO" id="GO:0000155">
    <property type="term" value="F:phosphorelay sensor kinase activity"/>
    <property type="evidence" value="ECO:0007669"/>
    <property type="project" value="InterPro"/>
</dbReference>
<dbReference type="GO" id="GO:0005524">
    <property type="term" value="F:ATP binding"/>
    <property type="evidence" value="ECO:0007669"/>
    <property type="project" value="UniProtKB-KW"/>
</dbReference>
<reference evidence="13 14" key="1">
    <citation type="submission" date="2016-08" db="EMBL/GenBank/DDBJ databases">
        <authorList>
            <person name="Loux V."/>
            <person name="Rue O."/>
        </authorList>
    </citation>
    <scope>NUCLEOTIDE SEQUENCE [LARGE SCALE GENOMIC DNA]</scope>
    <source>
        <strain evidence="13 14">AFSSA_08CEB44bac</strain>
    </source>
</reference>
<feature type="coiled-coil region" evidence="10">
    <location>
        <begin position="200"/>
        <end position="230"/>
    </location>
</feature>
<organism evidence="13 14">
    <name type="scientific">Bacillus cytotoxicus</name>
    <dbReference type="NCBI Taxonomy" id="580165"/>
    <lineage>
        <taxon>Bacteria</taxon>
        <taxon>Bacillati</taxon>
        <taxon>Bacillota</taxon>
        <taxon>Bacilli</taxon>
        <taxon>Bacillales</taxon>
        <taxon>Bacillaceae</taxon>
        <taxon>Bacillus</taxon>
        <taxon>Bacillus cereus group</taxon>
    </lineage>
</organism>
<dbReference type="Pfam" id="PF00512">
    <property type="entry name" value="HisKA"/>
    <property type="match status" value="1"/>
</dbReference>
<sequence length="452" mass="51523">MLFCILLSLCLYQVIYFLLSNYDKEHHGHSIHSKELQTTQDAVANTKAAQNKSEQNKAFSGSLSNLPPSSIDIQLLYTALNHVLHHDQEAKENAQSPSHVNSKNESPLHSEQQASQTVNSDVTKQEDKSKSLAEIFKQLAPHIALTMLTVSLLGSFIYTTLIAKPFHYMSETLREIMNLDFSDKPSTNIQKENYGLETLAVGAQQIVKRLHETNKDLRNELKREQELERSRKEFMSMLSHELKTPITAVMGQLDGMIHGIGAYKDRDKYLKRSYEMMQDINNLTEEMSELSKIQNPQFKPNLQVICLSNILEDIMKKVDYFVNVKQLNVQSNIKPDVQILADHKFIQTAIFNIVSNAINYTIDHQHVYIKLYEKPNAYALEVLNTGTQIEEEKLAHLFEPFYRANPSKHGLVHGSGLGLYIVKQILDKHQFPYGIQNTPQGVKCSIVFPKAL</sequence>
<dbReference type="InterPro" id="IPR036097">
    <property type="entry name" value="HisK_dim/P_sf"/>
</dbReference>
<dbReference type="InterPro" id="IPR036890">
    <property type="entry name" value="HATPase_C_sf"/>
</dbReference>
<keyword evidence="10" id="KW-0175">Coiled coil</keyword>
<evidence type="ECO:0000256" key="9">
    <source>
        <dbReference type="ARBA" id="ARBA00023012"/>
    </source>
</evidence>
<dbReference type="EC" id="2.7.13.3" evidence="3"/>
<evidence type="ECO:0000256" key="7">
    <source>
        <dbReference type="ARBA" id="ARBA00022777"/>
    </source>
</evidence>
<protein>
    <recommendedName>
        <fullName evidence="3">histidine kinase</fullName>
        <ecNumber evidence="3">2.7.13.3</ecNumber>
    </recommendedName>
</protein>
<dbReference type="GO" id="GO:0005886">
    <property type="term" value="C:plasma membrane"/>
    <property type="evidence" value="ECO:0007669"/>
    <property type="project" value="TreeGrafter"/>
</dbReference>
<evidence type="ECO:0000256" key="8">
    <source>
        <dbReference type="ARBA" id="ARBA00022840"/>
    </source>
</evidence>